<dbReference type="Proteomes" id="UP000184300">
    <property type="component" value="Unassembled WGS sequence"/>
</dbReference>
<sequence length="97" mass="10928">MLLLAHEPSMEGLDQYLKRQIIRQCVENICGIARTLKDAASSLMSSQALFIAGTFTQGNHAREAILELLESCREQTSWPVKSLGVELQQLSRARNRR</sequence>
<dbReference type="AlphaFoldDB" id="A0A1L9V644"/>
<organism evidence="1 2">
    <name type="scientific">Aspergillus glaucus CBS 516.65</name>
    <dbReference type="NCBI Taxonomy" id="1160497"/>
    <lineage>
        <taxon>Eukaryota</taxon>
        <taxon>Fungi</taxon>
        <taxon>Dikarya</taxon>
        <taxon>Ascomycota</taxon>
        <taxon>Pezizomycotina</taxon>
        <taxon>Eurotiomycetes</taxon>
        <taxon>Eurotiomycetidae</taxon>
        <taxon>Eurotiales</taxon>
        <taxon>Aspergillaceae</taxon>
        <taxon>Aspergillus</taxon>
        <taxon>Aspergillus subgen. Aspergillus</taxon>
    </lineage>
</organism>
<dbReference type="GeneID" id="34464070"/>
<evidence type="ECO:0000313" key="1">
    <source>
        <dbReference type="EMBL" id="OJJ79393.1"/>
    </source>
</evidence>
<proteinExistence type="predicted"/>
<dbReference type="EMBL" id="KV878918">
    <property type="protein sequence ID" value="OJJ79393.1"/>
    <property type="molecule type" value="Genomic_DNA"/>
</dbReference>
<protein>
    <submittedName>
        <fullName evidence="1">Uncharacterized protein</fullName>
    </submittedName>
</protein>
<dbReference type="OrthoDB" id="4525710at2759"/>
<evidence type="ECO:0000313" key="2">
    <source>
        <dbReference type="Proteomes" id="UP000184300"/>
    </source>
</evidence>
<keyword evidence="2" id="KW-1185">Reference proteome</keyword>
<reference evidence="2" key="1">
    <citation type="journal article" date="2017" name="Genome Biol.">
        <title>Comparative genomics reveals high biological diversity and specific adaptations in the industrially and medically important fungal genus Aspergillus.</title>
        <authorList>
            <person name="de Vries R.P."/>
            <person name="Riley R."/>
            <person name="Wiebenga A."/>
            <person name="Aguilar-Osorio G."/>
            <person name="Amillis S."/>
            <person name="Uchima C.A."/>
            <person name="Anderluh G."/>
            <person name="Asadollahi M."/>
            <person name="Askin M."/>
            <person name="Barry K."/>
            <person name="Battaglia E."/>
            <person name="Bayram O."/>
            <person name="Benocci T."/>
            <person name="Braus-Stromeyer S.A."/>
            <person name="Caldana C."/>
            <person name="Canovas D."/>
            <person name="Cerqueira G.C."/>
            <person name="Chen F."/>
            <person name="Chen W."/>
            <person name="Choi C."/>
            <person name="Clum A."/>
            <person name="Dos Santos R.A."/>
            <person name="Damasio A.R."/>
            <person name="Diallinas G."/>
            <person name="Emri T."/>
            <person name="Fekete E."/>
            <person name="Flipphi M."/>
            <person name="Freyberg S."/>
            <person name="Gallo A."/>
            <person name="Gournas C."/>
            <person name="Habgood R."/>
            <person name="Hainaut M."/>
            <person name="Harispe M.L."/>
            <person name="Henrissat B."/>
            <person name="Hilden K.S."/>
            <person name="Hope R."/>
            <person name="Hossain A."/>
            <person name="Karabika E."/>
            <person name="Karaffa L."/>
            <person name="Karanyi Z."/>
            <person name="Krasevec N."/>
            <person name="Kuo A."/>
            <person name="Kusch H."/>
            <person name="LaButti K."/>
            <person name="Lagendijk E.L."/>
            <person name="Lapidus A."/>
            <person name="Levasseur A."/>
            <person name="Lindquist E."/>
            <person name="Lipzen A."/>
            <person name="Logrieco A.F."/>
            <person name="MacCabe A."/>
            <person name="Maekelae M.R."/>
            <person name="Malavazi I."/>
            <person name="Melin P."/>
            <person name="Meyer V."/>
            <person name="Mielnichuk N."/>
            <person name="Miskei M."/>
            <person name="Molnar A.P."/>
            <person name="Mule G."/>
            <person name="Ngan C.Y."/>
            <person name="Orejas M."/>
            <person name="Orosz E."/>
            <person name="Ouedraogo J.P."/>
            <person name="Overkamp K.M."/>
            <person name="Park H.-S."/>
            <person name="Perrone G."/>
            <person name="Piumi F."/>
            <person name="Punt P.J."/>
            <person name="Ram A.F."/>
            <person name="Ramon A."/>
            <person name="Rauscher S."/>
            <person name="Record E."/>
            <person name="Riano-Pachon D.M."/>
            <person name="Robert V."/>
            <person name="Roehrig J."/>
            <person name="Ruller R."/>
            <person name="Salamov A."/>
            <person name="Salih N.S."/>
            <person name="Samson R.A."/>
            <person name="Sandor E."/>
            <person name="Sanguinetti M."/>
            <person name="Schuetze T."/>
            <person name="Sepcic K."/>
            <person name="Shelest E."/>
            <person name="Sherlock G."/>
            <person name="Sophianopoulou V."/>
            <person name="Squina F.M."/>
            <person name="Sun H."/>
            <person name="Susca A."/>
            <person name="Todd R.B."/>
            <person name="Tsang A."/>
            <person name="Unkles S.E."/>
            <person name="van de Wiele N."/>
            <person name="van Rossen-Uffink D."/>
            <person name="Oliveira J.V."/>
            <person name="Vesth T.C."/>
            <person name="Visser J."/>
            <person name="Yu J.-H."/>
            <person name="Zhou M."/>
            <person name="Andersen M.R."/>
            <person name="Archer D.B."/>
            <person name="Baker S.E."/>
            <person name="Benoit I."/>
            <person name="Brakhage A.A."/>
            <person name="Braus G.H."/>
            <person name="Fischer R."/>
            <person name="Frisvad J.C."/>
            <person name="Goldman G.H."/>
            <person name="Houbraken J."/>
            <person name="Oakley B."/>
            <person name="Pocsi I."/>
            <person name="Scazzocchio C."/>
            <person name="Seiboth B."/>
            <person name="vanKuyk P.A."/>
            <person name="Wortman J."/>
            <person name="Dyer P.S."/>
            <person name="Grigoriev I.V."/>
        </authorList>
    </citation>
    <scope>NUCLEOTIDE SEQUENCE [LARGE SCALE GENOMIC DNA]</scope>
    <source>
        <strain evidence="2">CBS 516.65</strain>
    </source>
</reference>
<dbReference type="VEuPathDB" id="FungiDB:ASPGLDRAFT_52655"/>
<dbReference type="STRING" id="1160497.A0A1L9V644"/>
<dbReference type="RefSeq" id="XP_022396091.1">
    <property type="nucleotide sequence ID" value="XM_022547809.1"/>
</dbReference>
<gene>
    <name evidence="1" type="ORF">ASPGLDRAFT_52655</name>
</gene>
<accession>A0A1L9V644</accession>
<name>A0A1L9V644_ASPGL</name>